<dbReference type="Pfam" id="PF01546">
    <property type="entry name" value="Peptidase_M20"/>
    <property type="match status" value="1"/>
</dbReference>
<dbReference type="PANTHER" id="PTHR11014">
    <property type="entry name" value="PEPTIDASE M20 FAMILY MEMBER"/>
    <property type="match status" value="1"/>
</dbReference>
<dbReference type="GO" id="GO:0046872">
    <property type="term" value="F:metal ion binding"/>
    <property type="evidence" value="ECO:0007669"/>
    <property type="project" value="UniProtKB-KW"/>
</dbReference>
<keyword evidence="6" id="KW-1185">Reference proteome</keyword>
<accession>A0A1G9SAS1</accession>
<dbReference type="AlphaFoldDB" id="A0A1G9SAS1"/>
<organism evidence="5 6">
    <name type="scientific">Oryzisolibacter propanilivorax</name>
    <dbReference type="NCBI Taxonomy" id="1527607"/>
    <lineage>
        <taxon>Bacteria</taxon>
        <taxon>Pseudomonadati</taxon>
        <taxon>Pseudomonadota</taxon>
        <taxon>Betaproteobacteria</taxon>
        <taxon>Burkholderiales</taxon>
        <taxon>Comamonadaceae</taxon>
        <taxon>Oryzisolibacter</taxon>
    </lineage>
</organism>
<keyword evidence="2 5" id="KW-0378">Hydrolase</keyword>
<comment type="cofactor">
    <cofactor evidence="3">
        <name>Mn(2+)</name>
        <dbReference type="ChEBI" id="CHEBI:29035"/>
    </cofactor>
    <text evidence="3">The Mn(2+) ion enhances activity.</text>
</comment>
<dbReference type="InterPro" id="IPR002933">
    <property type="entry name" value="Peptidase_M20"/>
</dbReference>
<proteinExistence type="inferred from homology"/>
<dbReference type="NCBIfam" id="TIGR01891">
    <property type="entry name" value="amidohydrolases"/>
    <property type="match status" value="1"/>
</dbReference>
<dbReference type="FunFam" id="3.30.70.360:FF:000014">
    <property type="entry name" value="N-acyl-L-amino acid amidohydrolase"/>
    <property type="match status" value="1"/>
</dbReference>
<dbReference type="CDD" id="cd05666">
    <property type="entry name" value="M20_Acy1-like"/>
    <property type="match status" value="1"/>
</dbReference>
<dbReference type="Pfam" id="PF07687">
    <property type="entry name" value="M20_dimer"/>
    <property type="match status" value="1"/>
</dbReference>
<dbReference type="Gene3D" id="3.30.70.360">
    <property type="match status" value="1"/>
</dbReference>
<dbReference type="InterPro" id="IPR036264">
    <property type="entry name" value="Bact_exopeptidase_dim_dom"/>
</dbReference>
<feature type="binding site" evidence="3">
    <location>
        <position position="141"/>
    </location>
    <ligand>
        <name>Mn(2+)</name>
        <dbReference type="ChEBI" id="CHEBI:29035"/>
        <label>2</label>
    </ligand>
</feature>
<name>A0A1G9SAS1_9BURK</name>
<protein>
    <submittedName>
        <fullName evidence="5">Hippurate hydrolase</fullName>
    </submittedName>
</protein>
<evidence type="ECO:0000313" key="5">
    <source>
        <dbReference type="EMBL" id="SDM32519.1"/>
    </source>
</evidence>
<feature type="binding site" evidence="3">
    <location>
        <position position="167"/>
    </location>
    <ligand>
        <name>Mn(2+)</name>
        <dbReference type="ChEBI" id="CHEBI:29035"/>
        <label>2</label>
    </ligand>
</feature>
<evidence type="ECO:0000256" key="3">
    <source>
        <dbReference type="PIRSR" id="PIRSR005962-1"/>
    </source>
</evidence>
<keyword evidence="3" id="KW-0479">Metal-binding</keyword>
<sequence>MKIIDSIALQAAAIAAVRRDIHAHPELCFEEVRTADLIAAKLTEWGIPIHRGLGTTGVVGIVHGRDGGACGRAVGLRADIDALPMQEFNTFEHASRHAGKMHACGHDGHTAMLLAAAQHFADPAQRDFDGTVYLIFQPAEEGGGGAREMIQDGLFEQFPMQAVFGMHNWPGLALGSFAVSAGPVMASSNEFKITIRGKGAHGAMPHLGIDPVPVACQMVQAFQAIVSRNKKPIEAGVISVTMIHAGEATNVVPDACELQGTVRTFSIELLDLIERRMRAVAEHTCAAFEATCEFEFVRNYPPTVNSAAEAAFAAQVAAGIVGQDNVRAQEPTMGAEDFAYMLQARPGAYLFIGNGDGDHRSMGHGGGPCTLHNPSYDFNDELIPLGGTFWVELARQWLAQPSAAA</sequence>
<feature type="binding site" evidence="3">
    <location>
        <position position="104"/>
    </location>
    <ligand>
        <name>Mn(2+)</name>
        <dbReference type="ChEBI" id="CHEBI:29035"/>
        <label>2</label>
    </ligand>
</feature>
<dbReference type="InterPro" id="IPR017439">
    <property type="entry name" value="Amidohydrolase"/>
</dbReference>
<dbReference type="PIRSF" id="PIRSF005962">
    <property type="entry name" value="Pept_M20D_amidohydro"/>
    <property type="match status" value="1"/>
</dbReference>
<dbReference type="InterPro" id="IPR011650">
    <property type="entry name" value="Peptidase_M20_dimer"/>
</dbReference>
<dbReference type="PANTHER" id="PTHR11014:SF63">
    <property type="entry name" value="METALLOPEPTIDASE, PUTATIVE (AFU_ORTHOLOGUE AFUA_6G09600)-RELATED"/>
    <property type="match status" value="1"/>
</dbReference>
<dbReference type="Proteomes" id="UP000198552">
    <property type="component" value="Unassembled WGS sequence"/>
</dbReference>
<evidence type="ECO:0000256" key="1">
    <source>
        <dbReference type="ARBA" id="ARBA00006153"/>
    </source>
</evidence>
<feature type="binding site" evidence="3">
    <location>
        <position position="372"/>
    </location>
    <ligand>
        <name>Mn(2+)</name>
        <dbReference type="ChEBI" id="CHEBI:29035"/>
        <label>2</label>
    </ligand>
</feature>
<dbReference type="EMBL" id="FNHP01000004">
    <property type="protein sequence ID" value="SDM32519.1"/>
    <property type="molecule type" value="Genomic_DNA"/>
</dbReference>
<dbReference type="SUPFAM" id="SSF55031">
    <property type="entry name" value="Bacterial exopeptidase dimerisation domain"/>
    <property type="match status" value="1"/>
</dbReference>
<dbReference type="SUPFAM" id="SSF53187">
    <property type="entry name" value="Zn-dependent exopeptidases"/>
    <property type="match status" value="1"/>
</dbReference>
<evidence type="ECO:0000313" key="6">
    <source>
        <dbReference type="Proteomes" id="UP000198552"/>
    </source>
</evidence>
<gene>
    <name evidence="5" type="ORF">SAMN05428957_104228</name>
</gene>
<dbReference type="GO" id="GO:0016787">
    <property type="term" value="F:hydrolase activity"/>
    <property type="evidence" value="ECO:0007669"/>
    <property type="project" value="UniProtKB-KW"/>
</dbReference>
<feature type="domain" description="Peptidase M20 dimerisation" evidence="4">
    <location>
        <begin position="190"/>
        <end position="285"/>
    </location>
</feature>
<evidence type="ECO:0000259" key="4">
    <source>
        <dbReference type="Pfam" id="PF07687"/>
    </source>
</evidence>
<evidence type="ECO:0000256" key="2">
    <source>
        <dbReference type="ARBA" id="ARBA00022801"/>
    </source>
</evidence>
<dbReference type="OrthoDB" id="8875216at2"/>
<dbReference type="RefSeq" id="WP_091568983.1">
    <property type="nucleotide sequence ID" value="NZ_FNHP01000004.1"/>
</dbReference>
<keyword evidence="3" id="KW-0464">Manganese</keyword>
<reference evidence="6" key="1">
    <citation type="submission" date="2016-10" db="EMBL/GenBank/DDBJ databases">
        <authorList>
            <person name="Varghese N."/>
            <person name="Submissions S."/>
        </authorList>
    </citation>
    <scope>NUCLEOTIDE SEQUENCE [LARGE SCALE GENOMIC DNA]</scope>
    <source>
        <strain evidence="6">EPL6</strain>
    </source>
</reference>
<dbReference type="Gene3D" id="3.40.630.10">
    <property type="entry name" value="Zn peptidases"/>
    <property type="match status" value="1"/>
</dbReference>
<comment type="similarity">
    <text evidence="1">Belongs to the peptidase M20 family.</text>
</comment>
<feature type="binding site" evidence="3">
    <location>
        <position position="106"/>
    </location>
    <ligand>
        <name>Mn(2+)</name>
        <dbReference type="ChEBI" id="CHEBI:29035"/>
        <label>2</label>
    </ligand>
</feature>
<dbReference type="STRING" id="1527607.SAMN05428957_104228"/>